<organism evidence="2 3">
    <name type="scientific">Nocardioides zhouii</name>
    <dbReference type="NCBI Taxonomy" id="1168729"/>
    <lineage>
        <taxon>Bacteria</taxon>
        <taxon>Bacillati</taxon>
        <taxon>Actinomycetota</taxon>
        <taxon>Actinomycetes</taxon>
        <taxon>Propionibacteriales</taxon>
        <taxon>Nocardioidaceae</taxon>
        <taxon>Nocardioides</taxon>
    </lineage>
</organism>
<dbReference type="AlphaFoldDB" id="A0A4Q2SQC6"/>
<reference evidence="2 3" key="1">
    <citation type="submission" date="2019-01" db="EMBL/GenBank/DDBJ databases">
        <title>Novel species of Nocardioides.</title>
        <authorList>
            <person name="Liu Q."/>
            <person name="X Y.-H."/>
        </authorList>
    </citation>
    <scope>NUCLEOTIDE SEQUENCE [LARGE SCALE GENOMIC DNA]</scope>
    <source>
        <strain evidence="2 3">HLT2-9</strain>
    </source>
</reference>
<protein>
    <recommendedName>
        <fullName evidence="4">GAP family protein</fullName>
    </recommendedName>
</protein>
<feature type="transmembrane region" description="Helical" evidence="1">
    <location>
        <begin position="108"/>
        <end position="129"/>
    </location>
</feature>
<dbReference type="Proteomes" id="UP000291101">
    <property type="component" value="Unassembled WGS sequence"/>
</dbReference>
<keyword evidence="3" id="KW-1185">Reference proteome</keyword>
<evidence type="ECO:0000313" key="3">
    <source>
        <dbReference type="Proteomes" id="UP000291101"/>
    </source>
</evidence>
<feature type="transmembrane region" description="Helical" evidence="1">
    <location>
        <begin position="45"/>
        <end position="64"/>
    </location>
</feature>
<sequence length="223" mass="22758">MEQVTWPLVAGLGGLAALDSLNPATLVAVTLILLGSRRNPVADTLGFVAGAFLTVLSVGVMVYLGADAATDGVANGLVWVRRGAFGFAAAVVLVSAIQALGPRRRRELVLPSWFNPGTAAGLGVLMTGADLPNAFPYFIAIERLVSADVGAPVALALLAAYAVIYCLPCLVLLAIGLRGGPVTRHLRRLHDRFGTEADIPASKVRAAGLAALAAGLAAVAVTA</sequence>
<dbReference type="EMBL" id="SDWV01000015">
    <property type="protein sequence ID" value="RYC07361.1"/>
    <property type="molecule type" value="Genomic_DNA"/>
</dbReference>
<keyword evidence="1" id="KW-0812">Transmembrane</keyword>
<keyword evidence="1" id="KW-1133">Transmembrane helix</keyword>
<feature type="transmembrane region" description="Helical" evidence="1">
    <location>
        <begin position="6"/>
        <end position="33"/>
    </location>
</feature>
<feature type="transmembrane region" description="Helical" evidence="1">
    <location>
        <begin position="149"/>
        <end position="177"/>
    </location>
</feature>
<feature type="transmembrane region" description="Helical" evidence="1">
    <location>
        <begin position="84"/>
        <end position="101"/>
    </location>
</feature>
<keyword evidence="1" id="KW-0472">Membrane</keyword>
<evidence type="ECO:0000313" key="2">
    <source>
        <dbReference type="EMBL" id="RYC07361.1"/>
    </source>
</evidence>
<proteinExistence type="predicted"/>
<dbReference type="Pfam" id="PF11139">
    <property type="entry name" value="SfLAP"/>
    <property type="match status" value="1"/>
</dbReference>
<comment type="caution">
    <text evidence="2">The sequence shown here is derived from an EMBL/GenBank/DDBJ whole genome shotgun (WGS) entry which is preliminary data.</text>
</comment>
<evidence type="ECO:0000256" key="1">
    <source>
        <dbReference type="SAM" id="Phobius"/>
    </source>
</evidence>
<dbReference type="InterPro" id="IPR021315">
    <property type="entry name" value="Gap/Sap"/>
</dbReference>
<evidence type="ECO:0008006" key="4">
    <source>
        <dbReference type="Google" id="ProtNLM"/>
    </source>
</evidence>
<dbReference type="OrthoDB" id="5114475at2"/>
<gene>
    <name evidence="2" type="ORF">EUA94_14870</name>
</gene>
<name>A0A4Q2SQC6_9ACTN</name>
<accession>A0A4Q2SQC6</accession>